<accession>A0A5B9QQ61</accession>
<dbReference type="InterPro" id="IPR046342">
    <property type="entry name" value="CBS_dom_sf"/>
</dbReference>
<keyword evidence="5" id="KW-1185">Reference proteome</keyword>
<evidence type="ECO:0000259" key="3">
    <source>
        <dbReference type="PROSITE" id="PS51371"/>
    </source>
</evidence>
<dbReference type="SMART" id="SM00116">
    <property type="entry name" value="CBS"/>
    <property type="match status" value="2"/>
</dbReference>
<dbReference type="PANTHER" id="PTHR43080:SF2">
    <property type="entry name" value="CBS DOMAIN-CONTAINING PROTEIN"/>
    <property type="match status" value="1"/>
</dbReference>
<dbReference type="KEGG" id="rul:UC8_17990"/>
<dbReference type="Proteomes" id="UP000325286">
    <property type="component" value="Chromosome"/>
</dbReference>
<feature type="domain" description="CBS" evidence="3">
    <location>
        <begin position="108"/>
        <end position="164"/>
    </location>
</feature>
<gene>
    <name evidence="4" type="primary">guaB_1</name>
    <name evidence="4" type="ORF">UC8_17990</name>
</gene>
<dbReference type="Gene3D" id="3.10.580.10">
    <property type="entry name" value="CBS-domain"/>
    <property type="match status" value="1"/>
</dbReference>
<feature type="domain" description="CBS" evidence="3">
    <location>
        <begin position="20"/>
        <end position="77"/>
    </location>
</feature>
<dbReference type="EC" id="1.1.1.205" evidence="4"/>
<dbReference type="OrthoDB" id="275061at2"/>
<evidence type="ECO:0000313" key="4">
    <source>
        <dbReference type="EMBL" id="QEG39800.1"/>
    </source>
</evidence>
<dbReference type="RefSeq" id="WP_068134250.1">
    <property type="nucleotide sequence ID" value="NZ_CP042914.1"/>
</dbReference>
<dbReference type="InterPro" id="IPR051257">
    <property type="entry name" value="Diverse_CBS-Domain"/>
</dbReference>
<dbReference type="PANTHER" id="PTHR43080">
    <property type="entry name" value="CBS DOMAIN-CONTAINING PROTEIN CBSX3, MITOCHONDRIAL"/>
    <property type="match status" value="1"/>
</dbReference>
<dbReference type="Pfam" id="PF00571">
    <property type="entry name" value="CBS"/>
    <property type="match status" value="2"/>
</dbReference>
<sequence length="164" mass="17984">MTNTKSSQSSIYARRIKDVMSSDVVTLRVNDTVHSALVLMGENRVSALPVVDKQNRCVGILSTSDLVDMTRDVDDDLYHLDLVDPTSRRFLLDKLAHSMGAEPVQSFMSEAVNTVGADTTLGHAARLMLHNQVHHLPVIDDQEQLIGIISTMDVLAEFADAAPN</sequence>
<keyword evidence="1 2" id="KW-0129">CBS domain</keyword>
<evidence type="ECO:0000256" key="1">
    <source>
        <dbReference type="ARBA" id="ARBA00023122"/>
    </source>
</evidence>
<dbReference type="SUPFAM" id="SSF54631">
    <property type="entry name" value="CBS-domain pair"/>
    <property type="match status" value="1"/>
</dbReference>
<name>A0A5B9QQ61_9BACT</name>
<proteinExistence type="predicted"/>
<dbReference type="InterPro" id="IPR000644">
    <property type="entry name" value="CBS_dom"/>
</dbReference>
<reference evidence="4 5" key="1">
    <citation type="submission" date="2019-08" db="EMBL/GenBank/DDBJ databases">
        <title>Deep-cultivation of Planctomycetes and their phenomic and genomic characterization uncovers novel biology.</title>
        <authorList>
            <person name="Wiegand S."/>
            <person name="Jogler M."/>
            <person name="Boedeker C."/>
            <person name="Pinto D."/>
            <person name="Vollmers J."/>
            <person name="Rivas-Marin E."/>
            <person name="Kohn T."/>
            <person name="Peeters S.H."/>
            <person name="Heuer A."/>
            <person name="Rast P."/>
            <person name="Oberbeckmann S."/>
            <person name="Bunk B."/>
            <person name="Jeske O."/>
            <person name="Meyerdierks A."/>
            <person name="Storesund J.E."/>
            <person name="Kallscheuer N."/>
            <person name="Luecker S."/>
            <person name="Lage O.M."/>
            <person name="Pohl T."/>
            <person name="Merkel B.J."/>
            <person name="Hornburger P."/>
            <person name="Mueller R.-W."/>
            <person name="Bruemmer F."/>
            <person name="Labrenz M."/>
            <person name="Spormann A.M."/>
            <person name="Op den Camp H."/>
            <person name="Overmann J."/>
            <person name="Amann R."/>
            <person name="Jetten M.S.M."/>
            <person name="Mascher T."/>
            <person name="Medema M.H."/>
            <person name="Devos D.P."/>
            <person name="Kaster A.-K."/>
            <person name="Ovreas L."/>
            <person name="Rohde M."/>
            <person name="Galperin M.Y."/>
            <person name="Jogler C."/>
        </authorList>
    </citation>
    <scope>NUCLEOTIDE SEQUENCE [LARGE SCALE GENOMIC DNA]</scope>
    <source>
        <strain evidence="4 5">UC8</strain>
    </source>
</reference>
<evidence type="ECO:0000256" key="2">
    <source>
        <dbReference type="PROSITE-ProRule" id="PRU00703"/>
    </source>
</evidence>
<dbReference type="AlphaFoldDB" id="A0A5B9QQ61"/>
<organism evidence="4 5">
    <name type="scientific">Roseimaritima ulvae</name>
    <dbReference type="NCBI Taxonomy" id="980254"/>
    <lineage>
        <taxon>Bacteria</taxon>
        <taxon>Pseudomonadati</taxon>
        <taxon>Planctomycetota</taxon>
        <taxon>Planctomycetia</taxon>
        <taxon>Pirellulales</taxon>
        <taxon>Pirellulaceae</taxon>
        <taxon>Roseimaritima</taxon>
    </lineage>
</organism>
<dbReference type="PROSITE" id="PS51371">
    <property type="entry name" value="CBS"/>
    <property type="match status" value="2"/>
</dbReference>
<evidence type="ECO:0000313" key="5">
    <source>
        <dbReference type="Proteomes" id="UP000325286"/>
    </source>
</evidence>
<keyword evidence="4" id="KW-0560">Oxidoreductase</keyword>
<dbReference type="GO" id="GO:0003938">
    <property type="term" value="F:IMP dehydrogenase activity"/>
    <property type="evidence" value="ECO:0007669"/>
    <property type="project" value="UniProtKB-EC"/>
</dbReference>
<dbReference type="EMBL" id="CP042914">
    <property type="protein sequence ID" value="QEG39800.1"/>
    <property type="molecule type" value="Genomic_DNA"/>
</dbReference>
<protein>
    <submittedName>
        <fullName evidence="4">Inosine-5'-monophosphate dehydrogenase</fullName>
        <ecNumber evidence="4">1.1.1.205</ecNumber>
    </submittedName>
</protein>